<dbReference type="GO" id="GO:0005737">
    <property type="term" value="C:cytoplasm"/>
    <property type="evidence" value="ECO:0007669"/>
    <property type="project" value="UniProtKB-SubCell"/>
</dbReference>
<dbReference type="SMART" id="SM00451">
    <property type="entry name" value="ZnF_U1"/>
    <property type="match status" value="2"/>
</dbReference>
<evidence type="ECO:0000256" key="4">
    <source>
        <dbReference type="ARBA" id="ARBA00022723"/>
    </source>
</evidence>
<evidence type="ECO:0000256" key="8">
    <source>
        <dbReference type="ARBA" id="ARBA00034126"/>
    </source>
</evidence>
<feature type="compositionally biased region" description="Basic and acidic residues" evidence="9">
    <location>
        <begin position="118"/>
        <end position="127"/>
    </location>
</feature>
<dbReference type="GO" id="GO:0003676">
    <property type="term" value="F:nucleic acid binding"/>
    <property type="evidence" value="ECO:0007669"/>
    <property type="project" value="InterPro"/>
</dbReference>
<reference evidence="11" key="1">
    <citation type="journal article" date="2018" name="J. Proteomics">
        <title>Exploring the molecular complexity of Triatoma dimidiata sialome.</title>
        <authorList>
            <person name="Santiago P.B."/>
            <person name="de Araujo C.N."/>
            <person name="Charneau S."/>
            <person name="Bastos I.M.D."/>
            <person name="Assumpcao T.C.F."/>
            <person name="Queiroz R.M.L."/>
            <person name="Praca Y.R."/>
            <person name="Cordeiro T.M."/>
            <person name="Garcia C.H.S."/>
            <person name="da Silva I.G."/>
            <person name="Raiol T."/>
            <person name="Motta F.N."/>
            <person name="de Araujo Oliveira J.V."/>
            <person name="de Sousa M.V."/>
            <person name="Ribeiro J.M.C."/>
            <person name="de Santana J.M."/>
        </authorList>
    </citation>
    <scope>NUCLEOTIDE SEQUENCE</scope>
    <source>
        <strain evidence="11">Santander</strain>
        <tissue evidence="11">Salivary glands</tissue>
    </source>
</reference>
<dbReference type="InterPro" id="IPR036236">
    <property type="entry name" value="Znf_C2H2_sf"/>
</dbReference>
<evidence type="ECO:0000256" key="7">
    <source>
        <dbReference type="ARBA" id="ARBA00022833"/>
    </source>
</evidence>
<proteinExistence type="inferred from homology"/>
<evidence type="ECO:0000259" key="10">
    <source>
        <dbReference type="PROSITE" id="PS00028"/>
    </source>
</evidence>
<keyword evidence="5" id="KW-0677">Repeat</keyword>
<dbReference type="PROSITE" id="PS00028">
    <property type="entry name" value="ZINC_FINGER_C2H2_1"/>
    <property type="match status" value="2"/>
</dbReference>
<keyword evidence="6" id="KW-0863">Zinc-finger</keyword>
<dbReference type="Gene3D" id="3.30.160.60">
    <property type="entry name" value="Classic Zinc Finger"/>
    <property type="match status" value="1"/>
</dbReference>
<dbReference type="Pfam" id="PF12171">
    <property type="entry name" value="zf-C2H2_jaz"/>
    <property type="match status" value="1"/>
</dbReference>
<keyword evidence="2" id="KW-0963">Cytoplasm</keyword>
<dbReference type="AlphaFoldDB" id="A0A0V0G6R1"/>
<dbReference type="InterPro" id="IPR041661">
    <property type="entry name" value="ZN622/Rei1/Reh1_Znf-C2H2"/>
</dbReference>
<evidence type="ECO:0000256" key="5">
    <source>
        <dbReference type="ARBA" id="ARBA00022737"/>
    </source>
</evidence>
<comment type="subcellular location">
    <subcellularLocation>
        <location evidence="1">Cytoplasm</location>
    </subcellularLocation>
</comment>
<evidence type="ECO:0000256" key="9">
    <source>
        <dbReference type="SAM" id="MobiDB-lite"/>
    </source>
</evidence>
<dbReference type="GO" id="GO:0042273">
    <property type="term" value="P:ribosomal large subunit biogenesis"/>
    <property type="evidence" value="ECO:0007669"/>
    <property type="project" value="TreeGrafter"/>
</dbReference>
<dbReference type="Pfam" id="PF12756">
    <property type="entry name" value="zf-C2H2_2"/>
    <property type="match status" value="1"/>
</dbReference>
<feature type="domain" description="C2H2-type" evidence="10">
    <location>
        <begin position="7"/>
        <end position="29"/>
    </location>
</feature>
<comment type="similarity">
    <text evidence="8">Belongs to the REI1 family.</text>
</comment>
<evidence type="ECO:0000256" key="1">
    <source>
        <dbReference type="ARBA" id="ARBA00004496"/>
    </source>
</evidence>
<keyword evidence="3" id="KW-0690">Ribosome biogenesis</keyword>
<dbReference type="GO" id="GO:0008270">
    <property type="term" value="F:zinc ion binding"/>
    <property type="evidence" value="ECO:0007669"/>
    <property type="project" value="UniProtKB-KW"/>
</dbReference>
<dbReference type="InterPro" id="IPR013087">
    <property type="entry name" value="Znf_C2H2_type"/>
</dbReference>
<dbReference type="PANTHER" id="PTHR13182:SF8">
    <property type="entry name" value="CYTOPLASMIC 60S SUBUNIT BIOGENESIS FACTOR ZNF622"/>
    <property type="match status" value="1"/>
</dbReference>
<organism evidence="11">
    <name type="scientific">Triatoma dimidiata</name>
    <name type="common">Kissing bug</name>
    <name type="synonym">Meccus dimidiatus</name>
    <dbReference type="NCBI Taxonomy" id="72491"/>
    <lineage>
        <taxon>Eukaryota</taxon>
        <taxon>Metazoa</taxon>
        <taxon>Ecdysozoa</taxon>
        <taxon>Arthropoda</taxon>
        <taxon>Hexapoda</taxon>
        <taxon>Insecta</taxon>
        <taxon>Pterygota</taxon>
        <taxon>Neoptera</taxon>
        <taxon>Paraneoptera</taxon>
        <taxon>Hemiptera</taxon>
        <taxon>Heteroptera</taxon>
        <taxon>Panheteroptera</taxon>
        <taxon>Cimicomorpha</taxon>
        <taxon>Reduviidae</taxon>
        <taxon>Triatominae</taxon>
        <taxon>Triatoma</taxon>
    </lineage>
</organism>
<dbReference type="SUPFAM" id="SSF57667">
    <property type="entry name" value="beta-beta-alpha zinc fingers"/>
    <property type="match status" value="2"/>
</dbReference>
<evidence type="ECO:0000256" key="6">
    <source>
        <dbReference type="ARBA" id="ARBA00022771"/>
    </source>
</evidence>
<protein>
    <submittedName>
        <fullName evidence="11">Putative c2h2-type zn-finger protein</fullName>
    </submittedName>
</protein>
<sequence length="377" mass="44037">MSYNYTCISCRVAFSDADIQRQHYKTDWHRYNLKRKVVNLSPVTSEDFQQRVLQQREKDALQTQDTSVFCKVCRKSFGSAAAFENHLNSKRHKESLVSFTNDSLISVESICEPLIQSRKENKDTSDNDKDDDSDIEEIDSDEWDEDEEEVSENNPILKNNCLFCNHHSATMTKNLKHMSIDHSFFIPDIEYIVGIKGLLLYLGEKVCKFYMCLWCNWRGREFHSMEAAQTHMKDKGHCKMLHEGAALAEYESFYNYSQSYPDHNEEMDVDQEVTIPVLDDDDFQLTLPSGATIGHRLLLRYYKQHFSSNQVATTNKTKINKVLSSYRALGWTSTDKIAAERKAKDIKYMKMIQNKYFMQLGVKSNKLQKYFRPQVNF</sequence>
<keyword evidence="4" id="KW-0479">Metal-binding</keyword>
<dbReference type="PANTHER" id="PTHR13182">
    <property type="entry name" value="ZINC FINGER PROTEIN 622"/>
    <property type="match status" value="1"/>
</dbReference>
<feature type="domain" description="C2H2-type" evidence="10">
    <location>
        <begin position="70"/>
        <end position="92"/>
    </location>
</feature>
<evidence type="ECO:0000313" key="11">
    <source>
        <dbReference type="EMBL" id="JAP03795.1"/>
    </source>
</evidence>
<feature type="compositionally biased region" description="Acidic residues" evidence="9">
    <location>
        <begin position="128"/>
        <end position="151"/>
    </location>
</feature>
<feature type="region of interest" description="Disordered" evidence="9">
    <location>
        <begin position="118"/>
        <end position="152"/>
    </location>
</feature>
<dbReference type="GO" id="GO:0030687">
    <property type="term" value="C:preribosome, large subunit precursor"/>
    <property type="evidence" value="ECO:0007669"/>
    <property type="project" value="TreeGrafter"/>
</dbReference>
<evidence type="ECO:0000256" key="2">
    <source>
        <dbReference type="ARBA" id="ARBA00022490"/>
    </source>
</evidence>
<dbReference type="InterPro" id="IPR022755">
    <property type="entry name" value="Znf_C2H2_jaz"/>
</dbReference>
<name>A0A0V0G6R1_TRIDM</name>
<dbReference type="SMART" id="SM00355">
    <property type="entry name" value="ZnF_C2H2"/>
    <property type="match status" value="4"/>
</dbReference>
<dbReference type="InterPro" id="IPR040025">
    <property type="entry name" value="Znf622/Rei1/Reh1"/>
</dbReference>
<dbReference type="InterPro" id="IPR003604">
    <property type="entry name" value="Matrin/U1-like-C_Znf_C2H2"/>
</dbReference>
<dbReference type="EMBL" id="GECL01002329">
    <property type="protein sequence ID" value="JAP03795.1"/>
    <property type="molecule type" value="Transcribed_RNA"/>
</dbReference>
<accession>A0A0V0G6R1</accession>
<keyword evidence="7" id="KW-0862">Zinc</keyword>
<evidence type="ECO:0000256" key="3">
    <source>
        <dbReference type="ARBA" id="ARBA00022517"/>
    </source>
</evidence>